<dbReference type="InterPro" id="IPR036526">
    <property type="entry name" value="C-N_Hydrolase_sf"/>
</dbReference>
<proteinExistence type="inferred from homology"/>
<gene>
    <name evidence="4" type="ORF">HX829_29505</name>
</gene>
<dbReference type="Proteomes" id="UP000582981">
    <property type="component" value="Unassembled WGS sequence"/>
</dbReference>
<dbReference type="CDD" id="cd07564">
    <property type="entry name" value="nitrilases_CHs"/>
    <property type="match status" value="1"/>
</dbReference>
<comment type="caution">
    <text evidence="4">The sequence shown here is derived from an EMBL/GenBank/DDBJ whole genome shotgun (WGS) entry which is preliminary data.</text>
</comment>
<dbReference type="PANTHER" id="PTHR46044">
    <property type="entry name" value="NITRILASE"/>
    <property type="match status" value="1"/>
</dbReference>
<name>A0A7Y7WJT9_9PSED</name>
<evidence type="ECO:0000313" key="5">
    <source>
        <dbReference type="Proteomes" id="UP000582981"/>
    </source>
</evidence>
<dbReference type="InterPro" id="IPR003010">
    <property type="entry name" value="C-N_Hydrolase"/>
</dbReference>
<feature type="region of interest" description="Disordered" evidence="2">
    <location>
        <begin position="46"/>
        <end position="70"/>
    </location>
</feature>
<evidence type="ECO:0000259" key="3">
    <source>
        <dbReference type="PROSITE" id="PS50263"/>
    </source>
</evidence>
<protein>
    <submittedName>
        <fullName evidence="4">Carbon-nitrogen hydrolase family protein</fullName>
    </submittedName>
</protein>
<comment type="similarity">
    <text evidence="1">Belongs to the carbon-nitrogen hydrolase superfamily. Nitrilase family.</text>
</comment>
<dbReference type="SUPFAM" id="SSF56317">
    <property type="entry name" value="Carbon-nitrogen hydrolase"/>
    <property type="match status" value="1"/>
</dbReference>
<dbReference type="PROSITE" id="PS50263">
    <property type="entry name" value="CN_HYDROLASE"/>
    <property type="match status" value="1"/>
</dbReference>
<dbReference type="GO" id="GO:0016787">
    <property type="term" value="F:hydrolase activity"/>
    <property type="evidence" value="ECO:0007669"/>
    <property type="project" value="UniProtKB-KW"/>
</dbReference>
<evidence type="ECO:0000256" key="1">
    <source>
        <dbReference type="ARBA" id="ARBA00008129"/>
    </source>
</evidence>
<dbReference type="InterPro" id="IPR044149">
    <property type="entry name" value="Nitrilases_CHs"/>
</dbReference>
<reference evidence="4 5" key="1">
    <citation type="submission" date="2020-04" db="EMBL/GenBank/DDBJ databases">
        <title>Molecular characterization of pseudomonads from Agaricus bisporus reveal novel blotch 2 pathogens in Western Europe.</title>
        <authorList>
            <person name="Taparia T."/>
            <person name="Krijger M."/>
            <person name="Haynes E."/>
            <person name="Elpinstone J.G."/>
            <person name="Noble R."/>
            <person name="Van Der Wolf J."/>
        </authorList>
    </citation>
    <scope>NUCLEOTIDE SEQUENCE [LARGE SCALE GENOMIC DNA]</scope>
    <source>
        <strain evidence="4 5">F1001</strain>
    </source>
</reference>
<evidence type="ECO:0000313" key="4">
    <source>
        <dbReference type="EMBL" id="NWB50614.1"/>
    </source>
</evidence>
<sequence length="389" mass="43481">MGLKWSNDFFGRDKKDCLFCRPGQPCSWCKEPDWRTEGWGCFGGVQQNDPAPTPPEIPLQKESWPLPKPSQGQNPDLLTVGLAQIAPIWLDRQATLEKIVDYIGRAAEQKCRFVTFGEALLPGYPFWLELTDGARFNCPIQKDIHAYYLEQAVQIEAGHLDAVCAAAAQYNIAVMLGCIERPADRGGYSVYCSRVYIGPDGVIGSVHRKLMPTYEERLTWSPGDGHGLRVHPLDAFTVGGLNCFENWMPLSRAALYAQGEDLHVALWPGNLRNTDDITRFIAKEGRCFTISVSALMRREDFPADTPHLDRILANCPEVLANGGSCIAAPNGDWVIPPAVGEECLLVATLDRNEVRRERQNLDQAGHYSRPDVTRLVVDRRRQNVVSFED</sequence>
<keyword evidence="4" id="KW-0378">Hydrolase</keyword>
<organism evidence="4 5">
    <name type="scientific">Pseudomonas gingeri</name>
    <dbReference type="NCBI Taxonomy" id="117681"/>
    <lineage>
        <taxon>Bacteria</taxon>
        <taxon>Pseudomonadati</taxon>
        <taxon>Pseudomonadota</taxon>
        <taxon>Gammaproteobacteria</taxon>
        <taxon>Pseudomonadales</taxon>
        <taxon>Pseudomonadaceae</taxon>
        <taxon>Pseudomonas</taxon>
    </lineage>
</organism>
<dbReference type="EMBL" id="JACAPU010000045">
    <property type="protein sequence ID" value="NWB50614.1"/>
    <property type="molecule type" value="Genomic_DNA"/>
</dbReference>
<dbReference type="Gene3D" id="3.60.110.10">
    <property type="entry name" value="Carbon-nitrogen hydrolase"/>
    <property type="match status" value="1"/>
</dbReference>
<dbReference type="AlphaFoldDB" id="A0A7Y7WJT9"/>
<evidence type="ECO:0000256" key="2">
    <source>
        <dbReference type="SAM" id="MobiDB-lite"/>
    </source>
</evidence>
<dbReference type="PANTHER" id="PTHR46044:SF1">
    <property type="entry name" value="CN HYDROLASE DOMAIN-CONTAINING PROTEIN"/>
    <property type="match status" value="1"/>
</dbReference>
<accession>A0A7Y7WJT9</accession>
<feature type="domain" description="CN hydrolase" evidence="3">
    <location>
        <begin position="78"/>
        <end position="351"/>
    </location>
</feature>
<dbReference type="Pfam" id="PF00795">
    <property type="entry name" value="CN_hydrolase"/>
    <property type="match status" value="1"/>
</dbReference>